<feature type="domain" description="CMP/dCMP-type deaminase" evidence="5">
    <location>
        <begin position="54"/>
        <end position="191"/>
    </location>
</feature>
<evidence type="ECO:0000259" key="5">
    <source>
        <dbReference type="PROSITE" id="PS51747"/>
    </source>
</evidence>
<dbReference type="GO" id="GO:0042802">
    <property type="term" value="F:identical protein binding"/>
    <property type="evidence" value="ECO:0007669"/>
    <property type="project" value="UniProtKB-ARBA"/>
</dbReference>
<dbReference type="SUPFAM" id="SSF53927">
    <property type="entry name" value="Cytidine deaminase-like"/>
    <property type="match status" value="1"/>
</dbReference>
<dbReference type="GO" id="GO:0055086">
    <property type="term" value="P:nucleobase-containing small molecule metabolic process"/>
    <property type="evidence" value="ECO:0007669"/>
    <property type="project" value="UniProtKB-ARBA"/>
</dbReference>
<keyword evidence="4" id="KW-0862">Zinc</keyword>
<dbReference type="InterPro" id="IPR002125">
    <property type="entry name" value="CMP_dCMP_dom"/>
</dbReference>
<evidence type="ECO:0000313" key="7">
    <source>
        <dbReference type="Proteomes" id="UP000199564"/>
    </source>
</evidence>
<dbReference type="PROSITE" id="PS51747">
    <property type="entry name" value="CYT_DCMP_DEAMINASES_2"/>
    <property type="match status" value="1"/>
</dbReference>
<dbReference type="GO" id="GO:0005829">
    <property type="term" value="C:cytosol"/>
    <property type="evidence" value="ECO:0007669"/>
    <property type="project" value="TreeGrafter"/>
</dbReference>
<sequence length="193" mass="21444">MSSPDKTRRKKGEIQILVNNSLIYSFDFPQAIHYMQKIEVKSYLEILDFSDLDPQEQALVEKAKAISQAAYAPYSSFRVGAAVLLENGNMLQCSNQENVSFPAGVCAEQLVLGYAGANYPQSAPIMMAVVAQRAGEGQWAVVSPCGICRQTINEVENRFNQTIKMLFLRADGKIYRIDGVENLLPLKFNDLKG</sequence>
<dbReference type="Proteomes" id="UP000199564">
    <property type="component" value="Unassembled WGS sequence"/>
</dbReference>
<dbReference type="STRING" id="226506.SAMN04488519_104174"/>
<dbReference type="InterPro" id="IPR016192">
    <property type="entry name" value="APOBEC/CMP_deaminase_Zn-bd"/>
</dbReference>
<evidence type="ECO:0000256" key="4">
    <source>
        <dbReference type="ARBA" id="ARBA00022833"/>
    </source>
</evidence>
<keyword evidence="3" id="KW-0378">Hydrolase</keyword>
<dbReference type="CDD" id="cd01283">
    <property type="entry name" value="cytidine_deaminase"/>
    <property type="match status" value="1"/>
</dbReference>
<evidence type="ECO:0000256" key="1">
    <source>
        <dbReference type="ARBA" id="ARBA00006576"/>
    </source>
</evidence>
<dbReference type="AlphaFoldDB" id="A0A1I5F2W0"/>
<dbReference type="NCBIfam" id="NF004064">
    <property type="entry name" value="PRK05578.1"/>
    <property type="match status" value="1"/>
</dbReference>
<evidence type="ECO:0000256" key="3">
    <source>
        <dbReference type="ARBA" id="ARBA00022801"/>
    </source>
</evidence>
<keyword evidence="7" id="KW-1185">Reference proteome</keyword>
<dbReference type="GO" id="GO:0072527">
    <property type="term" value="P:pyrimidine-containing compound metabolic process"/>
    <property type="evidence" value="ECO:0007669"/>
    <property type="project" value="UniProtKB-ARBA"/>
</dbReference>
<dbReference type="InterPro" id="IPR016193">
    <property type="entry name" value="Cytidine_deaminase-like"/>
</dbReference>
<comment type="similarity">
    <text evidence="1">Belongs to the cytidine and deoxycytidylate deaminase family.</text>
</comment>
<dbReference type="PANTHER" id="PTHR11644:SF2">
    <property type="entry name" value="CYTIDINE DEAMINASE"/>
    <property type="match status" value="1"/>
</dbReference>
<keyword evidence="2" id="KW-0479">Metal-binding</keyword>
<dbReference type="GO" id="GO:0008270">
    <property type="term" value="F:zinc ion binding"/>
    <property type="evidence" value="ECO:0007669"/>
    <property type="project" value="InterPro"/>
</dbReference>
<dbReference type="Gene3D" id="3.40.140.10">
    <property type="entry name" value="Cytidine Deaminase, domain 2"/>
    <property type="match status" value="1"/>
</dbReference>
<organism evidence="6 7">
    <name type="scientific">Algoriphagus ornithinivorans</name>
    <dbReference type="NCBI Taxonomy" id="226506"/>
    <lineage>
        <taxon>Bacteria</taxon>
        <taxon>Pseudomonadati</taxon>
        <taxon>Bacteroidota</taxon>
        <taxon>Cytophagia</taxon>
        <taxon>Cytophagales</taxon>
        <taxon>Cyclobacteriaceae</taxon>
        <taxon>Algoriphagus</taxon>
    </lineage>
</organism>
<name>A0A1I5F2W0_9BACT</name>
<dbReference type="PROSITE" id="PS00903">
    <property type="entry name" value="CYT_DCMP_DEAMINASES_1"/>
    <property type="match status" value="1"/>
</dbReference>
<dbReference type="Pfam" id="PF00383">
    <property type="entry name" value="dCMP_cyt_deam_1"/>
    <property type="match status" value="1"/>
</dbReference>
<dbReference type="GO" id="GO:0004126">
    <property type="term" value="F:cytidine deaminase activity"/>
    <property type="evidence" value="ECO:0007669"/>
    <property type="project" value="TreeGrafter"/>
</dbReference>
<protein>
    <submittedName>
        <fullName evidence="6">Cytidine deaminase</fullName>
    </submittedName>
</protein>
<evidence type="ECO:0000313" key="6">
    <source>
        <dbReference type="EMBL" id="SFO17661.1"/>
    </source>
</evidence>
<dbReference type="InterPro" id="IPR050202">
    <property type="entry name" value="Cyt/Deoxycyt_deaminase"/>
</dbReference>
<dbReference type="PANTHER" id="PTHR11644">
    <property type="entry name" value="CYTIDINE DEAMINASE"/>
    <property type="match status" value="1"/>
</dbReference>
<dbReference type="EMBL" id="FOVW01000004">
    <property type="protein sequence ID" value="SFO17661.1"/>
    <property type="molecule type" value="Genomic_DNA"/>
</dbReference>
<accession>A0A1I5F2W0</accession>
<reference evidence="7" key="1">
    <citation type="submission" date="2016-10" db="EMBL/GenBank/DDBJ databases">
        <authorList>
            <person name="Varghese N."/>
            <person name="Submissions S."/>
        </authorList>
    </citation>
    <scope>NUCLEOTIDE SEQUENCE [LARGE SCALE GENOMIC DNA]</scope>
    <source>
        <strain evidence="7">DSM 15282</strain>
    </source>
</reference>
<proteinExistence type="inferred from homology"/>
<gene>
    <name evidence="6" type="ORF">SAMN04488519_104174</name>
</gene>
<evidence type="ECO:0000256" key="2">
    <source>
        <dbReference type="ARBA" id="ARBA00022723"/>
    </source>
</evidence>